<dbReference type="EMBL" id="AAXG02000011">
    <property type="protein sequence ID" value="EDN00308.1"/>
    <property type="molecule type" value="Genomic_DNA"/>
</dbReference>
<reference evidence="1 2" key="2">
    <citation type="submission" date="2007-06" db="EMBL/GenBank/DDBJ databases">
        <title>Draft genome sequence of Pseudoflavonifractor capillosus ATCC 29799.</title>
        <authorList>
            <person name="Sudarsanam P."/>
            <person name="Ley R."/>
            <person name="Guruge J."/>
            <person name="Turnbaugh P.J."/>
            <person name="Mahowald M."/>
            <person name="Liep D."/>
            <person name="Gordon J."/>
        </authorList>
    </citation>
    <scope>NUCLEOTIDE SEQUENCE [LARGE SCALE GENOMIC DNA]</scope>
    <source>
        <strain evidence="1 2">ATCC 29799</strain>
    </source>
</reference>
<keyword evidence="2" id="KW-1185">Reference proteome</keyword>
<proteinExistence type="predicted"/>
<sequence length="53" mass="6547">MYFQGVQRFFVFYLYAAQLRSSQKNGIRWWEWWWPWSGGKRGKIQILDSAFPQ</sequence>
<reference evidence="1 2" key="1">
    <citation type="submission" date="2007-04" db="EMBL/GenBank/DDBJ databases">
        <authorList>
            <person name="Fulton L."/>
            <person name="Clifton S."/>
            <person name="Fulton B."/>
            <person name="Xu J."/>
            <person name="Minx P."/>
            <person name="Pepin K.H."/>
            <person name="Johnson M."/>
            <person name="Thiruvilangam P."/>
            <person name="Bhonagiri V."/>
            <person name="Nash W.E."/>
            <person name="Mardis E.R."/>
            <person name="Wilson R.K."/>
        </authorList>
    </citation>
    <scope>NUCLEOTIDE SEQUENCE [LARGE SCALE GENOMIC DNA]</scope>
    <source>
        <strain evidence="1 2">ATCC 29799</strain>
    </source>
</reference>
<dbReference type="AlphaFoldDB" id="A6NTW1"/>
<dbReference type="STRING" id="411467.BACCAP_01640"/>
<organism evidence="1 2">
    <name type="scientific">Pseudoflavonifractor capillosus ATCC 29799</name>
    <dbReference type="NCBI Taxonomy" id="411467"/>
    <lineage>
        <taxon>Bacteria</taxon>
        <taxon>Bacillati</taxon>
        <taxon>Bacillota</taxon>
        <taxon>Clostridia</taxon>
        <taxon>Eubacteriales</taxon>
        <taxon>Oscillospiraceae</taxon>
        <taxon>Pseudoflavonifractor</taxon>
    </lineage>
</organism>
<dbReference type="Proteomes" id="UP000003639">
    <property type="component" value="Unassembled WGS sequence"/>
</dbReference>
<accession>A6NTW1</accession>
<protein>
    <submittedName>
        <fullName evidence="1">Uncharacterized protein</fullName>
    </submittedName>
</protein>
<comment type="caution">
    <text evidence="1">The sequence shown here is derived from an EMBL/GenBank/DDBJ whole genome shotgun (WGS) entry which is preliminary data.</text>
</comment>
<gene>
    <name evidence="1" type="ORF">BACCAP_01640</name>
</gene>
<evidence type="ECO:0000313" key="1">
    <source>
        <dbReference type="EMBL" id="EDN00308.1"/>
    </source>
</evidence>
<evidence type="ECO:0000313" key="2">
    <source>
        <dbReference type="Proteomes" id="UP000003639"/>
    </source>
</evidence>
<name>A6NTW1_9FIRM</name>